<dbReference type="CDD" id="cd06779">
    <property type="entry name" value="cpPDZ_Deg_HtrA-like"/>
    <property type="match status" value="1"/>
</dbReference>
<feature type="domain" description="PDZ" evidence="3">
    <location>
        <begin position="41"/>
        <end position="124"/>
    </location>
</feature>
<gene>
    <name evidence="4" type="ORF">WKV53_07580</name>
</gene>
<dbReference type="Gene3D" id="2.30.42.10">
    <property type="match status" value="1"/>
</dbReference>
<protein>
    <submittedName>
        <fullName evidence="4">PDZ domain-containing protein</fullName>
    </submittedName>
</protein>
<evidence type="ECO:0000256" key="1">
    <source>
        <dbReference type="SAM" id="MobiDB-lite"/>
    </source>
</evidence>
<dbReference type="SUPFAM" id="SSF50156">
    <property type="entry name" value="PDZ domain-like"/>
    <property type="match status" value="1"/>
</dbReference>
<feature type="chain" id="PRO_5045373704" evidence="2">
    <location>
        <begin position="19"/>
        <end position="250"/>
    </location>
</feature>
<keyword evidence="5" id="KW-1185">Reference proteome</keyword>
<dbReference type="Proteomes" id="UP001371305">
    <property type="component" value="Unassembled WGS sequence"/>
</dbReference>
<dbReference type="RefSeq" id="WP_341403849.1">
    <property type="nucleotide sequence ID" value="NZ_JBBUKT010000002.1"/>
</dbReference>
<keyword evidence="2" id="KW-0732">Signal</keyword>
<dbReference type="InterPro" id="IPR036034">
    <property type="entry name" value="PDZ_sf"/>
</dbReference>
<comment type="caution">
    <text evidence="4">The sequence shown here is derived from an EMBL/GenBank/DDBJ whole genome shotgun (WGS) entry which is preliminary data.</text>
</comment>
<evidence type="ECO:0000313" key="5">
    <source>
        <dbReference type="Proteomes" id="UP001371305"/>
    </source>
</evidence>
<organism evidence="4 5">
    <name type="scientific">Luteolibacter soli</name>
    <dbReference type="NCBI Taxonomy" id="3135280"/>
    <lineage>
        <taxon>Bacteria</taxon>
        <taxon>Pseudomonadati</taxon>
        <taxon>Verrucomicrobiota</taxon>
        <taxon>Verrucomicrobiia</taxon>
        <taxon>Verrucomicrobiales</taxon>
        <taxon>Verrucomicrobiaceae</taxon>
        <taxon>Luteolibacter</taxon>
    </lineage>
</organism>
<feature type="signal peptide" evidence="2">
    <location>
        <begin position="1"/>
        <end position="18"/>
    </location>
</feature>
<accession>A0ABU9ARM0</accession>
<sequence>MKFAISILGIALGSFAFAQEAGVEKPATTPPQVLHGVCGMPWLGLTVDPLDDAVRAHVPALPQGIGFVVTDVAAGSPAEKSGVKTYDIFWKLGDQLIANKAQLYTLLRLHKDGDEVKLGLYRSGESLTIPVVLGHPQENQALAQLPIKPVILPDTPMKVLNPAERSATIDTADGKAVLSLVNGQSEVKIADKNGNVLFEGPTKDAQGVSLVPDAWKSRVGALERALAHALKGGNHEQPRDRVLPPPAEQK</sequence>
<dbReference type="Pfam" id="PF13180">
    <property type="entry name" value="PDZ_2"/>
    <property type="match status" value="1"/>
</dbReference>
<evidence type="ECO:0000259" key="3">
    <source>
        <dbReference type="SMART" id="SM00228"/>
    </source>
</evidence>
<proteinExistence type="predicted"/>
<dbReference type="EMBL" id="JBBUKT010000002">
    <property type="protein sequence ID" value="MEK7950350.1"/>
    <property type="molecule type" value="Genomic_DNA"/>
</dbReference>
<evidence type="ECO:0000256" key="2">
    <source>
        <dbReference type="SAM" id="SignalP"/>
    </source>
</evidence>
<name>A0ABU9ARM0_9BACT</name>
<dbReference type="SMART" id="SM00228">
    <property type="entry name" value="PDZ"/>
    <property type="match status" value="1"/>
</dbReference>
<feature type="compositionally biased region" description="Basic and acidic residues" evidence="1">
    <location>
        <begin position="233"/>
        <end position="242"/>
    </location>
</feature>
<dbReference type="InterPro" id="IPR001478">
    <property type="entry name" value="PDZ"/>
</dbReference>
<evidence type="ECO:0000313" key="4">
    <source>
        <dbReference type="EMBL" id="MEK7950350.1"/>
    </source>
</evidence>
<feature type="region of interest" description="Disordered" evidence="1">
    <location>
        <begin position="229"/>
        <end position="250"/>
    </location>
</feature>
<reference evidence="4 5" key="1">
    <citation type="submission" date="2024-04" db="EMBL/GenBank/DDBJ databases">
        <title>Luteolibacter sp. isolated from soil.</title>
        <authorList>
            <person name="An J."/>
        </authorList>
    </citation>
    <scope>NUCLEOTIDE SEQUENCE [LARGE SCALE GENOMIC DNA]</scope>
    <source>
        <strain evidence="4 5">Y139</strain>
    </source>
</reference>